<sequence>VTDVLVALGLWPTGGPLAYYGGIFASDSNDELTISGSGRVNKIQITTFDTAAHSDGVTSVPASNHLLVDHAGIYFGICSIAAEGIGGSAANFGFSIYKNNGATEFPNAHAHRKLAAGGGDVASTTFHGHLSLVVGDTIEVWVWNDDNTSNVVIDDITLCLHRIGT</sequence>
<dbReference type="AlphaFoldDB" id="A0A0F9END2"/>
<accession>A0A0F9END2</accession>
<protein>
    <submittedName>
        <fullName evidence="1">Uncharacterized protein</fullName>
    </submittedName>
</protein>
<comment type="caution">
    <text evidence="1">The sequence shown here is derived from an EMBL/GenBank/DDBJ whole genome shotgun (WGS) entry which is preliminary data.</text>
</comment>
<feature type="non-terminal residue" evidence="1">
    <location>
        <position position="1"/>
    </location>
</feature>
<proteinExistence type="predicted"/>
<evidence type="ECO:0000313" key="1">
    <source>
        <dbReference type="EMBL" id="KKL75564.1"/>
    </source>
</evidence>
<organism evidence="1">
    <name type="scientific">marine sediment metagenome</name>
    <dbReference type="NCBI Taxonomy" id="412755"/>
    <lineage>
        <taxon>unclassified sequences</taxon>
        <taxon>metagenomes</taxon>
        <taxon>ecological metagenomes</taxon>
    </lineage>
</organism>
<name>A0A0F9END2_9ZZZZ</name>
<reference evidence="1" key="1">
    <citation type="journal article" date="2015" name="Nature">
        <title>Complex archaea that bridge the gap between prokaryotes and eukaryotes.</title>
        <authorList>
            <person name="Spang A."/>
            <person name="Saw J.H."/>
            <person name="Jorgensen S.L."/>
            <person name="Zaremba-Niedzwiedzka K."/>
            <person name="Martijn J."/>
            <person name="Lind A.E."/>
            <person name="van Eijk R."/>
            <person name="Schleper C."/>
            <person name="Guy L."/>
            <person name="Ettema T.J."/>
        </authorList>
    </citation>
    <scope>NUCLEOTIDE SEQUENCE</scope>
</reference>
<gene>
    <name evidence="1" type="ORF">LCGC14_2053600</name>
</gene>
<dbReference type="EMBL" id="LAZR01024314">
    <property type="protein sequence ID" value="KKL75564.1"/>
    <property type="molecule type" value="Genomic_DNA"/>
</dbReference>